<reference evidence="5" key="1">
    <citation type="submission" date="2024-06" db="EMBL/GenBank/DDBJ databases">
        <authorList>
            <person name="Ryan C."/>
        </authorList>
    </citation>
    <scope>NUCLEOTIDE SEQUENCE [LARGE SCALE GENOMIC DNA]</scope>
</reference>
<sequence length="752" mass="84519">MPRNHIITAPPTAALPQPQPPALPPAAHVVACLTGIREGPLLPVGCLHGEDAHLLSDPQVMKKIGETAMARICQFYTEAISRLPIYQYPQLVNAMCLEGHCYGPLDPVSNIIFNTIHAFPTRPNFASNYGFFRPMDHQTEREFYEVLAERSIEGLLVFLLTYFKYLTGQQVLRYLHLTDFDLLKTVLLIERERNACARVEPFFLQGTHYCHTSRRFLTSLKFAATAAQHPRPDKVVTLATKALTATQIRDVQRYLRGPLGLSDIHGIYDSIKAHVDHNPVCDPVTSLRQAIPLRSLISNFPDPDPTTYFHQRKCSSSLDSSSCEHIRTVKMLLLDSIHGFYLEALSRIPQEILLLQHHAFIIGGYCYGPFDNPVMNILLMSLWYAACFPFEGVETVNSICNHKLRRLERHSLTGLVACLKTRFVSLSEHEALEYLYFCRCNMADAVKIATAAGHSPSMVSDAFVLRKAAKASQDPHLELLIPLLSIFSSETKNEWQRIVTSENGMVSLSAFHDLCKLSVTVKAMLPTLGLELPSPTELPELSDYIRETIRLKKEVFLSEQLFFFSKVESVLSEYKGKLISSKANLRFTFHSICGLSGNFQKAMPFYHINFIARKEVSVLPRGTSNSYDGQYLEGGHTLFFAEIWSNSAQGYKSYCCPVVACANQGRCFCCEDGLAKIIHPTSEAYVGSDDGHLVELHDYLYSHADTELKATDSDYYYYGSKIGRQFDVAFAEHLKEKTKLPGALDVNGMQCI</sequence>
<name>A0ABC8VXB8_9POAL</name>
<evidence type="ECO:0000313" key="4">
    <source>
        <dbReference type="EMBL" id="CAL4898392.1"/>
    </source>
</evidence>
<feature type="region of interest" description="Disordered" evidence="1">
    <location>
        <begin position="1"/>
        <end position="20"/>
    </location>
</feature>
<dbReference type="AlphaFoldDB" id="A0ABC8VXB8"/>
<accession>A0ABC8VXB8</accession>
<dbReference type="Pfam" id="PF12274">
    <property type="entry name" value="DUF3615"/>
    <property type="match status" value="1"/>
</dbReference>
<dbReference type="InterPro" id="IPR022059">
    <property type="entry name" value="DUF3615"/>
</dbReference>
<evidence type="ECO:0000256" key="1">
    <source>
        <dbReference type="SAM" id="MobiDB-lite"/>
    </source>
</evidence>
<protein>
    <submittedName>
        <fullName evidence="4">Uncharacterized protein</fullName>
    </submittedName>
</protein>
<gene>
    <name evidence="4" type="ORF">URODEC1_LOCUS7723</name>
</gene>
<evidence type="ECO:0000259" key="3">
    <source>
        <dbReference type="Pfam" id="PF20235"/>
    </source>
</evidence>
<feature type="domain" description="PIR2-like helical" evidence="3">
    <location>
        <begin position="335"/>
        <end position="448"/>
    </location>
</feature>
<dbReference type="PANTHER" id="PTHR33120:SF42">
    <property type="entry name" value="OS12G0105000 PROTEIN"/>
    <property type="match status" value="1"/>
</dbReference>
<dbReference type="PANTHER" id="PTHR33120">
    <property type="entry name" value="EXPRESSED PROTEIN-RELATED"/>
    <property type="match status" value="1"/>
</dbReference>
<dbReference type="InterPro" id="IPR046527">
    <property type="entry name" value="PIR2-like_helical"/>
</dbReference>
<feature type="domain" description="PIR2-like helical" evidence="3">
    <location>
        <begin position="71"/>
        <end position="189"/>
    </location>
</feature>
<dbReference type="Pfam" id="PF20235">
    <property type="entry name" value="PIR2-like_helical"/>
    <property type="match status" value="2"/>
</dbReference>
<reference evidence="4 5" key="2">
    <citation type="submission" date="2024-10" db="EMBL/GenBank/DDBJ databases">
        <authorList>
            <person name="Ryan C."/>
        </authorList>
    </citation>
    <scope>NUCLEOTIDE SEQUENCE [LARGE SCALE GENOMIC DNA]</scope>
</reference>
<organism evidence="4 5">
    <name type="scientific">Urochloa decumbens</name>
    <dbReference type="NCBI Taxonomy" id="240449"/>
    <lineage>
        <taxon>Eukaryota</taxon>
        <taxon>Viridiplantae</taxon>
        <taxon>Streptophyta</taxon>
        <taxon>Embryophyta</taxon>
        <taxon>Tracheophyta</taxon>
        <taxon>Spermatophyta</taxon>
        <taxon>Magnoliopsida</taxon>
        <taxon>Liliopsida</taxon>
        <taxon>Poales</taxon>
        <taxon>Poaceae</taxon>
        <taxon>PACMAD clade</taxon>
        <taxon>Panicoideae</taxon>
        <taxon>Panicodae</taxon>
        <taxon>Paniceae</taxon>
        <taxon>Melinidinae</taxon>
        <taxon>Urochloa</taxon>
    </lineage>
</organism>
<proteinExistence type="predicted"/>
<keyword evidence="5" id="KW-1185">Reference proteome</keyword>
<feature type="domain" description="DUF3615" evidence="2">
    <location>
        <begin position="568"/>
        <end position="680"/>
    </location>
</feature>
<dbReference type="Proteomes" id="UP001497457">
    <property type="component" value="Chromosome 11b"/>
</dbReference>
<evidence type="ECO:0000313" key="5">
    <source>
        <dbReference type="Proteomes" id="UP001497457"/>
    </source>
</evidence>
<evidence type="ECO:0000259" key="2">
    <source>
        <dbReference type="Pfam" id="PF12274"/>
    </source>
</evidence>
<dbReference type="EMBL" id="OZ075121">
    <property type="protein sequence ID" value="CAL4898392.1"/>
    <property type="molecule type" value="Genomic_DNA"/>
</dbReference>